<evidence type="ECO:0000256" key="1">
    <source>
        <dbReference type="ARBA" id="ARBA00007154"/>
    </source>
</evidence>
<keyword evidence="2 3" id="KW-0808">Transferase</keyword>
<comment type="similarity">
    <text evidence="1 3">Belongs to the 3-oxoacid CoA-transferase family.</text>
</comment>
<gene>
    <name evidence="5" type="ORF">METESE_33190</name>
</gene>
<evidence type="ECO:0000313" key="6">
    <source>
        <dbReference type="Proteomes" id="UP001228113"/>
    </source>
</evidence>
<dbReference type="Pfam" id="PF01144">
    <property type="entry name" value="CoA_trans"/>
    <property type="match status" value="1"/>
</dbReference>
<feature type="active site" description="5-glutamyl coenzyme A thioester intermediate" evidence="4">
    <location>
        <position position="322"/>
    </location>
</feature>
<evidence type="ECO:0000313" key="5">
    <source>
        <dbReference type="EMBL" id="BDU78361.1"/>
    </source>
</evidence>
<dbReference type="GO" id="GO:0008410">
    <property type="term" value="F:CoA-transferase activity"/>
    <property type="evidence" value="ECO:0007669"/>
    <property type="project" value="InterPro"/>
</dbReference>
<dbReference type="PANTHER" id="PTHR43293">
    <property type="entry name" value="ACETATE COA-TRANSFERASE YDIF"/>
    <property type="match status" value="1"/>
</dbReference>
<organism evidence="5 6">
    <name type="scientific">Mesoterricola sediminis</name>
    <dbReference type="NCBI Taxonomy" id="2927980"/>
    <lineage>
        <taxon>Bacteria</taxon>
        <taxon>Pseudomonadati</taxon>
        <taxon>Acidobacteriota</taxon>
        <taxon>Holophagae</taxon>
        <taxon>Holophagales</taxon>
        <taxon>Holophagaceae</taxon>
        <taxon>Mesoterricola</taxon>
    </lineage>
</organism>
<dbReference type="InterPro" id="IPR014388">
    <property type="entry name" value="3-oxoacid_CoA-transferase"/>
</dbReference>
<dbReference type="Gene3D" id="3.40.1080.10">
    <property type="entry name" value="Glutaconate Coenzyme A-transferase"/>
    <property type="match status" value="2"/>
</dbReference>
<dbReference type="SUPFAM" id="SSF100950">
    <property type="entry name" value="NagB/RpiA/CoA transferase-like"/>
    <property type="match status" value="2"/>
</dbReference>
<dbReference type="AlphaFoldDB" id="A0AA48H6N9"/>
<sequence length="538" mass="57167">MARVIQPSDIPGLVPDGATLGAAVITLSGWPEAVAIALEAGFLATGHPRALTLAHASGAGDWKTKGTQHFAHPGMIARWIGGHTGLSPAMARMILDGEVQGHCLPQGVICQLWREIAAKRPGVITKTGLGTFVDPRLEGGRMSPATQGDRVRVLELDGEEWLFYPSFPVDVAMIRATTADTDGNLTMEDEGVLLESLPLAQAARNSGGIVIAQVEHLAEAGTLHPKDVRIPGILVDYILVAPPEHHWQAAGTYKNPSFSGNIRIPLGSIPPWPLDERMVIARRAAMELEPGAVVNLGIGVPDAVAMVAAGEGAADLLTLTTELGVIGGVPAGGENFGMSFNPSAFVEHHAQFDWYDGGGLDIAFLGAAEMDRLGNVNVSKFKGRCVGCGGFINITQNAKKVVFCGTFTAGGLRVEVGGGRLRILQEGSGRKFVEHVEQVTFSGAYAAKVGQPALYVTERAVFELRDGRLTLTEIAPGVDLERDVLALMDFRPAIAPGLRTMPEAIFRETWGGLREHITARRNAAAPEPVNARTQEERP</sequence>
<proteinExistence type="inferred from homology"/>
<dbReference type="KEGG" id="msea:METESE_33190"/>
<evidence type="ECO:0000256" key="2">
    <source>
        <dbReference type="ARBA" id="ARBA00022679"/>
    </source>
</evidence>
<keyword evidence="6" id="KW-1185">Reference proteome</keyword>
<evidence type="ECO:0000256" key="4">
    <source>
        <dbReference type="PIRSR" id="PIRSR000858-1"/>
    </source>
</evidence>
<accession>A0AA48H6N9</accession>
<dbReference type="RefSeq" id="WP_243329152.1">
    <property type="nucleotide sequence ID" value="NZ_AP027081.1"/>
</dbReference>
<reference evidence="5" key="1">
    <citation type="journal article" date="2023" name="Int. J. Syst. Evol. Microbiol.">
        <title>Mesoterricola silvestris gen. nov., sp. nov., Mesoterricola sediminis sp. nov., Geothrix oryzae sp. nov., Geothrix edaphica sp. nov., Geothrix rubra sp. nov., and Geothrix limicola sp. nov., six novel members of Acidobacteriota isolated from soils.</title>
        <authorList>
            <person name="Itoh H."/>
            <person name="Sugisawa Y."/>
            <person name="Mise K."/>
            <person name="Xu Z."/>
            <person name="Kuniyasu M."/>
            <person name="Ushijima N."/>
            <person name="Kawano K."/>
            <person name="Kobayashi E."/>
            <person name="Shiratori Y."/>
            <person name="Masuda Y."/>
            <person name="Senoo K."/>
        </authorList>
    </citation>
    <scope>NUCLEOTIDE SEQUENCE</scope>
    <source>
        <strain evidence="5">W786</strain>
    </source>
</reference>
<dbReference type="Proteomes" id="UP001228113">
    <property type="component" value="Chromosome"/>
</dbReference>
<dbReference type="SMART" id="SM00882">
    <property type="entry name" value="CoA_trans"/>
    <property type="match status" value="2"/>
</dbReference>
<dbReference type="InterPro" id="IPR037171">
    <property type="entry name" value="NagB/RpiA_transferase-like"/>
</dbReference>
<evidence type="ECO:0000256" key="3">
    <source>
        <dbReference type="PIRNR" id="PIRNR000858"/>
    </source>
</evidence>
<dbReference type="GO" id="GO:0046952">
    <property type="term" value="P:ketone body catabolic process"/>
    <property type="evidence" value="ECO:0007669"/>
    <property type="project" value="InterPro"/>
</dbReference>
<protein>
    <submittedName>
        <fullName evidence="5">Propionate CoA-transferase</fullName>
    </submittedName>
</protein>
<dbReference type="PIRSF" id="PIRSF000858">
    <property type="entry name" value="SCOT-t"/>
    <property type="match status" value="1"/>
</dbReference>
<name>A0AA48H6N9_9BACT</name>
<dbReference type="EMBL" id="AP027081">
    <property type="protein sequence ID" value="BDU78361.1"/>
    <property type="molecule type" value="Genomic_DNA"/>
</dbReference>
<dbReference type="InterPro" id="IPR004165">
    <property type="entry name" value="CoA_trans_fam_I"/>
</dbReference>
<dbReference type="PANTHER" id="PTHR43293:SF1">
    <property type="entry name" value="ACETATE COA-TRANSFERASE YDIF"/>
    <property type="match status" value="1"/>
</dbReference>